<sequence length="183" mass="19217">MAPVCGLTAAANQLACAPPPALEVIVVVDRGGLDCLQTDVVIENLEAPNLHLESLAPCLAFPGRFGPARPGETGALACPGASADRAGQLGVQGMWYAGGRRPETLLSFEVPYQCQGGLKSSLGGYGGNGWSQKHEKVPRVSVSDVAVSPRGDYGMFSFVSGTGDVYMSDRSPLRERAVWIQQL</sequence>
<dbReference type="Proteomes" id="UP000799324">
    <property type="component" value="Unassembled WGS sequence"/>
</dbReference>
<dbReference type="AlphaFoldDB" id="A0A6A6T9G6"/>
<evidence type="ECO:0000313" key="2">
    <source>
        <dbReference type="Proteomes" id="UP000799324"/>
    </source>
</evidence>
<accession>A0A6A6T9G6</accession>
<proteinExistence type="predicted"/>
<reference evidence="1" key="1">
    <citation type="journal article" date="2020" name="Stud. Mycol.">
        <title>101 Dothideomycetes genomes: a test case for predicting lifestyles and emergence of pathogens.</title>
        <authorList>
            <person name="Haridas S."/>
            <person name="Albert R."/>
            <person name="Binder M."/>
            <person name="Bloem J."/>
            <person name="Labutti K."/>
            <person name="Salamov A."/>
            <person name="Andreopoulos B."/>
            <person name="Baker S."/>
            <person name="Barry K."/>
            <person name="Bills G."/>
            <person name="Bluhm B."/>
            <person name="Cannon C."/>
            <person name="Castanera R."/>
            <person name="Culley D."/>
            <person name="Daum C."/>
            <person name="Ezra D."/>
            <person name="Gonzalez J."/>
            <person name="Henrissat B."/>
            <person name="Kuo A."/>
            <person name="Liang C."/>
            <person name="Lipzen A."/>
            <person name="Lutzoni F."/>
            <person name="Magnuson J."/>
            <person name="Mondo S."/>
            <person name="Nolan M."/>
            <person name="Ohm R."/>
            <person name="Pangilinan J."/>
            <person name="Park H.-J."/>
            <person name="Ramirez L."/>
            <person name="Alfaro M."/>
            <person name="Sun H."/>
            <person name="Tritt A."/>
            <person name="Yoshinaga Y."/>
            <person name="Zwiers L.-H."/>
            <person name="Turgeon B."/>
            <person name="Goodwin S."/>
            <person name="Spatafora J."/>
            <person name="Crous P."/>
            <person name="Grigoriev I."/>
        </authorList>
    </citation>
    <scope>NUCLEOTIDE SEQUENCE</scope>
    <source>
        <strain evidence="1">CBS 122681</strain>
    </source>
</reference>
<gene>
    <name evidence="1" type="ORF">K491DRAFT_422627</name>
</gene>
<dbReference type="EMBL" id="MU004347">
    <property type="protein sequence ID" value="KAF2655573.1"/>
    <property type="molecule type" value="Genomic_DNA"/>
</dbReference>
<name>A0A6A6T9G6_9PLEO</name>
<evidence type="ECO:0000313" key="1">
    <source>
        <dbReference type="EMBL" id="KAF2655573.1"/>
    </source>
</evidence>
<protein>
    <submittedName>
        <fullName evidence="1">Uncharacterized protein</fullName>
    </submittedName>
</protein>
<keyword evidence="2" id="KW-1185">Reference proteome</keyword>
<organism evidence="1 2">
    <name type="scientific">Lophiostoma macrostomum CBS 122681</name>
    <dbReference type="NCBI Taxonomy" id="1314788"/>
    <lineage>
        <taxon>Eukaryota</taxon>
        <taxon>Fungi</taxon>
        <taxon>Dikarya</taxon>
        <taxon>Ascomycota</taxon>
        <taxon>Pezizomycotina</taxon>
        <taxon>Dothideomycetes</taxon>
        <taxon>Pleosporomycetidae</taxon>
        <taxon>Pleosporales</taxon>
        <taxon>Lophiostomataceae</taxon>
        <taxon>Lophiostoma</taxon>
    </lineage>
</organism>